<dbReference type="AlphaFoldDB" id="A0AAP0NQT5"/>
<reference evidence="1 2" key="1">
    <citation type="submission" date="2024-01" db="EMBL/GenBank/DDBJ databases">
        <title>Genome assemblies of Stephania.</title>
        <authorList>
            <person name="Yang L."/>
        </authorList>
    </citation>
    <scope>NUCLEOTIDE SEQUENCE [LARGE SCALE GENOMIC DNA]</scope>
    <source>
        <strain evidence="1">QJT</strain>
        <tissue evidence="1">Leaf</tissue>
    </source>
</reference>
<dbReference type="Proteomes" id="UP001417504">
    <property type="component" value="Unassembled WGS sequence"/>
</dbReference>
<sequence>MESSKYFQTSPKVSAFVSLFQSISGALAYYLSATCMCNFHNCSLSVTLIHEKFGL</sequence>
<organism evidence="1 2">
    <name type="scientific">Stephania japonica</name>
    <dbReference type="NCBI Taxonomy" id="461633"/>
    <lineage>
        <taxon>Eukaryota</taxon>
        <taxon>Viridiplantae</taxon>
        <taxon>Streptophyta</taxon>
        <taxon>Embryophyta</taxon>
        <taxon>Tracheophyta</taxon>
        <taxon>Spermatophyta</taxon>
        <taxon>Magnoliopsida</taxon>
        <taxon>Ranunculales</taxon>
        <taxon>Menispermaceae</taxon>
        <taxon>Menispermoideae</taxon>
        <taxon>Cissampelideae</taxon>
        <taxon>Stephania</taxon>
    </lineage>
</organism>
<gene>
    <name evidence="1" type="ORF">Sjap_014815</name>
</gene>
<evidence type="ECO:0000313" key="1">
    <source>
        <dbReference type="EMBL" id="KAK9115868.1"/>
    </source>
</evidence>
<accession>A0AAP0NQT5</accession>
<name>A0AAP0NQT5_9MAGN</name>
<comment type="caution">
    <text evidence="1">The sequence shown here is derived from an EMBL/GenBank/DDBJ whole genome shotgun (WGS) entry which is preliminary data.</text>
</comment>
<proteinExistence type="predicted"/>
<dbReference type="EMBL" id="JBBNAE010000006">
    <property type="protein sequence ID" value="KAK9115868.1"/>
    <property type="molecule type" value="Genomic_DNA"/>
</dbReference>
<evidence type="ECO:0000313" key="2">
    <source>
        <dbReference type="Proteomes" id="UP001417504"/>
    </source>
</evidence>
<protein>
    <submittedName>
        <fullName evidence="1">Uncharacterized protein</fullName>
    </submittedName>
</protein>
<keyword evidence="2" id="KW-1185">Reference proteome</keyword>